<dbReference type="STRING" id="394193.SAMN04489732_13452"/>
<protein>
    <submittedName>
        <fullName evidence="1">Uncharacterized protein</fullName>
    </submittedName>
</protein>
<proteinExistence type="predicted"/>
<dbReference type="AlphaFoldDB" id="A0A1H8YP86"/>
<gene>
    <name evidence="1" type="ORF">SAMN04489732_13452</name>
</gene>
<accession>A0A1H8YP86</accession>
<keyword evidence="2" id="KW-1185">Reference proteome</keyword>
<dbReference type="Proteomes" id="UP000198582">
    <property type="component" value="Unassembled WGS sequence"/>
</dbReference>
<evidence type="ECO:0000313" key="1">
    <source>
        <dbReference type="EMBL" id="SEP53997.1"/>
    </source>
</evidence>
<sequence>MRQHLQVLAYGSFRHAQGNQAAQVHFVQAYVRLLEQQGIPFEWSGMRVLDTIVRHLRLPHGHAHIDDPVLVHAQFAFWARNIWDVIRSVYHDDPALIPDRRRLDQRAAEVGGTREMTSFRDDELGTLAAAFGFYRARSSARLSATEVVDTHFVPALLDTELGFQGEGTRFVRRPRTDDGDVHESRMLSHCSKSARRYRDGRPDVVNQIYRAVCVRLDRATDDTDPLTSRYRDLIAAYNRCHPGSTVARLHVPTDDFPERRAGGDRG</sequence>
<organism evidence="1 2">
    <name type="scientific">Amycolatopsis saalfeldensis</name>
    <dbReference type="NCBI Taxonomy" id="394193"/>
    <lineage>
        <taxon>Bacteria</taxon>
        <taxon>Bacillati</taxon>
        <taxon>Actinomycetota</taxon>
        <taxon>Actinomycetes</taxon>
        <taxon>Pseudonocardiales</taxon>
        <taxon>Pseudonocardiaceae</taxon>
        <taxon>Amycolatopsis</taxon>
    </lineage>
</organism>
<dbReference type="EMBL" id="FOEF01000034">
    <property type="protein sequence ID" value="SEP53997.1"/>
    <property type="molecule type" value="Genomic_DNA"/>
</dbReference>
<evidence type="ECO:0000313" key="2">
    <source>
        <dbReference type="Proteomes" id="UP000198582"/>
    </source>
</evidence>
<reference evidence="1 2" key="1">
    <citation type="submission" date="2016-10" db="EMBL/GenBank/DDBJ databases">
        <authorList>
            <person name="de Groot N.N."/>
        </authorList>
    </citation>
    <scope>NUCLEOTIDE SEQUENCE [LARGE SCALE GENOMIC DNA]</scope>
    <source>
        <strain evidence="1 2">DSM 44993</strain>
    </source>
</reference>
<name>A0A1H8YP86_9PSEU</name>